<dbReference type="AlphaFoldDB" id="A0A8T1SG66"/>
<reference evidence="2 3" key="1">
    <citation type="journal article" date="2020" name="G3 (Bethesda)">
        <title>Draft Genome of the Common Snapping Turtle, Chelydra serpentina, a Model for Phenotypic Plasticity in Reptiles.</title>
        <authorList>
            <person name="Das D."/>
            <person name="Singh S.K."/>
            <person name="Bierstedt J."/>
            <person name="Erickson A."/>
            <person name="Galli G.L.J."/>
            <person name="Crossley D.A. 2nd"/>
            <person name="Rhen T."/>
        </authorList>
    </citation>
    <scope>NUCLEOTIDE SEQUENCE [LARGE SCALE GENOMIC DNA]</scope>
    <source>
        <strain evidence="2">KW</strain>
    </source>
</reference>
<sequence length="253" mass="24857">MAGDMEGEAPPDGTAAPPPPVPPSPSLASTLTAAAEPPALAPAGAPAAADSEETSAAATSLAPHDPGGAPPAGRKGQGKKKGKGPATKAKPSMAEAATTATASFPAVPSTSSAGVTPPAPRAYAQVAATPPPAATSPNPPTASATIYSGRGPFPTLTRRHGVRCLLVPASPHVETYVRALARVVGPTAIVAASKMYGKVVFFLASEAAAQEAVEKGVAVGGVFVPLEPLEDLGVRLVLTSVPPFLPNAALLPA</sequence>
<comment type="caution">
    <text evidence="2">The sequence shown here is derived from an EMBL/GenBank/DDBJ whole genome shotgun (WGS) entry which is preliminary data.</text>
</comment>
<protein>
    <submittedName>
        <fullName evidence="2">Uncharacterized protein</fullName>
    </submittedName>
</protein>
<feature type="region of interest" description="Disordered" evidence="1">
    <location>
        <begin position="1"/>
        <end position="118"/>
    </location>
</feature>
<accession>A0A8T1SG66</accession>
<proteinExistence type="predicted"/>
<evidence type="ECO:0000313" key="2">
    <source>
        <dbReference type="EMBL" id="KAG6928072.1"/>
    </source>
</evidence>
<feature type="compositionally biased region" description="Pro residues" evidence="1">
    <location>
        <begin position="16"/>
        <end position="25"/>
    </location>
</feature>
<evidence type="ECO:0000256" key="1">
    <source>
        <dbReference type="SAM" id="MobiDB-lite"/>
    </source>
</evidence>
<dbReference type="EMBL" id="JAHGAV010000230">
    <property type="protein sequence ID" value="KAG6928072.1"/>
    <property type="molecule type" value="Genomic_DNA"/>
</dbReference>
<organism evidence="2 3">
    <name type="scientific">Chelydra serpentina</name>
    <name type="common">Snapping turtle</name>
    <name type="synonym">Testudo serpentina</name>
    <dbReference type="NCBI Taxonomy" id="8475"/>
    <lineage>
        <taxon>Eukaryota</taxon>
        <taxon>Metazoa</taxon>
        <taxon>Chordata</taxon>
        <taxon>Craniata</taxon>
        <taxon>Vertebrata</taxon>
        <taxon>Euteleostomi</taxon>
        <taxon>Archelosauria</taxon>
        <taxon>Testudinata</taxon>
        <taxon>Testudines</taxon>
        <taxon>Cryptodira</taxon>
        <taxon>Durocryptodira</taxon>
        <taxon>Americhelydia</taxon>
        <taxon>Chelydroidea</taxon>
        <taxon>Chelydridae</taxon>
        <taxon>Chelydra</taxon>
    </lineage>
</organism>
<feature type="compositionally biased region" description="Low complexity" evidence="1">
    <location>
        <begin position="26"/>
        <end position="74"/>
    </location>
</feature>
<keyword evidence="3" id="KW-1185">Reference proteome</keyword>
<feature type="non-terminal residue" evidence="2">
    <location>
        <position position="253"/>
    </location>
</feature>
<gene>
    <name evidence="2" type="ORF">G0U57_008827</name>
</gene>
<dbReference type="Proteomes" id="UP000765507">
    <property type="component" value="Unassembled WGS sequence"/>
</dbReference>
<dbReference type="OrthoDB" id="8961543at2759"/>
<evidence type="ECO:0000313" key="3">
    <source>
        <dbReference type="Proteomes" id="UP000765507"/>
    </source>
</evidence>
<feature type="compositionally biased region" description="Low complexity" evidence="1">
    <location>
        <begin position="84"/>
        <end position="113"/>
    </location>
</feature>
<name>A0A8T1SG66_CHESE</name>